<evidence type="ECO:0000259" key="1">
    <source>
        <dbReference type="Pfam" id="PF01738"/>
    </source>
</evidence>
<dbReference type="STRING" id="1245745.A0A0A2VUE2"/>
<dbReference type="GO" id="GO:0016787">
    <property type="term" value="F:hydrolase activity"/>
    <property type="evidence" value="ECO:0007669"/>
    <property type="project" value="InterPro"/>
</dbReference>
<dbReference type="InterPro" id="IPR002925">
    <property type="entry name" value="Dienelactn_hydro"/>
</dbReference>
<name>A0A0A2VUE2_BEABA</name>
<accession>A0A0A2VUE2</accession>
<gene>
    <name evidence="2" type="ORF">BBAD15_g3043</name>
</gene>
<dbReference type="EMBL" id="ANFO01000232">
    <property type="protein sequence ID" value="KGQ11213.1"/>
    <property type="molecule type" value="Genomic_DNA"/>
</dbReference>
<dbReference type="HOGENOM" id="CLU_054590_3_0_1"/>
<feature type="domain" description="Dienelactone hydrolase" evidence="1">
    <location>
        <begin position="22"/>
        <end position="237"/>
    </location>
</feature>
<dbReference type="SUPFAM" id="SSF53474">
    <property type="entry name" value="alpha/beta-Hydrolases"/>
    <property type="match status" value="1"/>
</dbReference>
<dbReference type="AlphaFoldDB" id="A0A0A2VUE2"/>
<protein>
    <recommendedName>
        <fullName evidence="1">Dienelactone hydrolase domain-containing protein</fullName>
    </recommendedName>
</protein>
<sequence length="240" mass="25303">MSEIISTPITYQVENQTFEGALVYQENQSAARPGILIAPNWMGVSTGAVEQAKGIAAQGYVVLVADLYGQGQRPTNADEAGALMMGVKDTPAEVGRMQAALDTLATQKTAAVDGSKLAVAGFCFGGHCALELARSGADIKAAVSFHGTLNTLKTHAAGEIKASILVLDGAEDPLVPREQLSEFVSEMNAASVDWQLVSYAGAVHSFTDPGADVEGVAKYHPEVSKRAFTQMYTLLHNVFN</sequence>
<dbReference type="PANTHER" id="PTHR22946:SF4">
    <property type="entry name" value="ESTERASE FRSA"/>
    <property type="match status" value="1"/>
</dbReference>
<evidence type="ECO:0000313" key="3">
    <source>
        <dbReference type="Proteomes" id="UP000030106"/>
    </source>
</evidence>
<comment type="caution">
    <text evidence="2">The sequence shown here is derived from an EMBL/GenBank/DDBJ whole genome shotgun (WGS) entry which is preliminary data.</text>
</comment>
<dbReference type="PANTHER" id="PTHR22946">
    <property type="entry name" value="DIENELACTONE HYDROLASE DOMAIN-CONTAINING PROTEIN-RELATED"/>
    <property type="match status" value="1"/>
</dbReference>
<dbReference type="Gene3D" id="3.40.50.1820">
    <property type="entry name" value="alpha/beta hydrolase"/>
    <property type="match status" value="1"/>
</dbReference>
<dbReference type="Pfam" id="PF01738">
    <property type="entry name" value="DLH"/>
    <property type="match status" value="1"/>
</dbReference>
<dbReference type="InterPro" id="IPR029058">
    <property type="entry name" value="AB_hydrolase_fold"/>
</dbReference>
<dbReference type="Proteomes" id="UP000030106">
    <property type="component" value="Unassembled WGS sequence"/>
</dbReference>
<proteinExistence type="predicted"/>
<evidence type="ECO:0000313" key="2">
    <source>
        <dbReference type="EMBL" id="KGQ11213.1"/>
    </source>
</evidence>
<organism evidence="2 3">
    <name type="scientific">Beauveria bassiana D1-5</name>
    <dbReference type="NCBI Taxonomy" id="1245745"/>
    <lineage>
        <taxon>Eukaryota</taxon>
        <taxon>Fungi</taxon>
        <taxon>Dikarya</taxon>
        <taxon>Ascomycota</taxon>
        <taxon>Pezizomycotina</taxon>
        <taxon>Sordariomycetes</taxon>
        <taxon>Hypocreomycetidae</taxon>
        <taxon>Hypocreales</taxon>
        <taxon>Cordycipitaceae</taxon>
        <taxon>Beauveria</taxon>
    </lineage>
</organism>
<reference evidence="2 3" key="1">
    <citation type="submission" date="2012-10" db="EMBL/GenBank/DDBJ databases">
        <title>Genome sequencing and analysis of entomopathogenic fungi Beauveria bassiana D1-5.</title>
        <authorList>
            <person name="Li Q."/>
            <person name="Wang L."/>
            <person name="Zhang Z."/>
            <person name="Wang Q."/>
            <person name="Ren J."/>
            <person name="Wang M."/>
            <person name="Xu W."/>
            <person name="Wang J."/>
            <person name="Lu Y."/>
            <person name="Du Q."/>
            <person name="Sun Z."/>
        </authorList>
    </citation>
    <scope>NUCLEOTIDE SEQUENCE [LARGE SCALE GENOMIC DNA]</scope>
    <source>
        <strain evidence="2 3">D1-5</strain>
    </source>
</reference>
<dbReference type="InterPro" id="IPR050261">
    <property type="entry name" value="FrsA_esterase"/>
</dbReference>